<keyword evidence="6" id="KW-0067">ATP-binding</keyword>
<evidence type="ECO:0000256" key="3">
    <source>
        <dbReference type="ARBA" id="ARBA00022679"/>
    </source>
</evidence>
<protein>
    <recommendedName>
        <fullName evidence="2">histidine kinase</fullName>
        <ecNumber evidence="2">2.7.13.3</ecNumber>
    </recommendedName>
</protein>
<dbReference type="GO" id="GO:0000155">
    <property type="term" value="F:phosphorelay sensor kinase activity"/>
    <property type="evidence" value="ECO:0007669"/>
    <property type="project" value="TreeGrafter"/>
</dbReference>
<keyword evidence="8" id="KW-1185">Reference proteome</keyword>
<dbReference type="InterPro" id="IPR036890">
    <property type="entry name" value="HATPase_C_sf"/>
</dbReference>
<dbReference type="InterPro" id="IPR004358">
    <property type="entry name" value="Sig_transdc_His_kin-like_C"/>
</dbReference>
<dbReference type="Gene3D" id="3.30.565.10">
    <property type="entry name" value="Histidine kinase-like ATPase, C-terminal domain"/>
    <property type="match status" value="1"/>
</dbReference>
<keyword evidence="4" id="KW-0547">Nucleotide-binding</keyword>
<dbReference type="Proteomes" id="UP000422232">
    <property type="component" value="Chromosome"/>
</dbReference>
<keyword evidence="5" id="KW-0418">Kinase</keyword>
<dbReference type="SUPFAM" id="SSF55874">
    <property type="entry name" value="ATPase domain of HSP90 chaperone/DNA topoisomerase II/histidine kinase"/>
    <property type="match status" value="1"/>
</dbReference>
<evidence type="ECO:0000256" key="4">
    <source>
        <dbReference type="ARBA" id="ARBA00022741"/>
    </source>
</evidence>
<dbReference type="RefSeq" id="WP_230383341.1">
    <property type="nucleotide sequence ID" value="NZ_CP012413.1"/>
</dbReference>
<comment type="catalytic activity">
    <reaction evidence="1">
        <text>ATP + protein L-histidine = ADP + protein N-phospho-L-histidine.</text>
        <dbReference type="EC" id="2.7.13.3"/>
    </reaction>
</comment>
<proteinExistence type="predicted"/>
<dbReference type="EC" id="2.7.13.3" evidence="2"/>
<dbReference type="Pfam" id="PF02518">
    <property type="entry name" value="HATPase_c"/>
    <property type="match status" value="1"/>
</dbReference>
<dbReference type="EMBL" id="CP038908">
    <property type="protein sequence ID" value="QGO04259.1"/>
    <property type="molecule type" value="Genomic_DNA"/>
</dbReference>
<sequence>MNKKKHHGVGPLPHIQQYWLISIILTLNLAIFIASAVYGYRHYFREHHLGQRIQDYHQTLTQITDPLAFRRVLQDFDDSAHFNAFLYSQPPERPEGEASVCDYQEGSQALQHLHLPELTATQPCLLITIYYPKVKYWVRFLFTYHDIWRDVILSLILLAQFLTSIYLVIRLISIRAKLATQVLSYKGQSVMEIGRNLRPKDQLDYAICDVIREKTSFISALAHDVKTPLARLGLKIEDLELAPDSHTSLMRDFNMLKDLIASAERFVKEGAVVAPEQFVTINAANFLTNIIQDYQEFAASIHLNIDVAATVALYGDYSALRRAIENLLNNALHAADSCLVYLRQESDQVLIKIENEGQIDPVVLTSLFEPYHSSRGSTGLGLAIVKVIIEAHCGQVSLENRANKMVCACIRLPIDVTMLGA</sequence>
<evidence type="ECO:0000256" key="2">
    <source>
        <dbReference type="ARBA" id="ARBA00012438"/>
    </source>
</evidence>
<evidence type="ECO:0000313" key="8">
    <source>
        <dbReference type="Proteomes" id="UP000422232"/>
    </source>
</evidence>
<organism evidence="7 8">
    <name type="scientific">Piscirickettsia salmonis</name>
    <dbReference type="NCBI Taxonomy" id="1238"/>
    <lineage>
        <taxon>Bacteria</taxon>
        <taxon>Pseudomonadati</taxon>
        <taxon>Pseudomonadota</taxon>
        <taxon>Gammaproteobacteria</taxon>
        <taxon>Thiotrichales</taxon>
        <taxon>Piscirickettsiaceae</taxon>
        <taxon>Piscirickettsia</taxon>
    </lineage>
</organism>
<dbReference type="PROSITE" id="PS50109">
    <property type="entry name" value="HIS_KIN"/>
    <property type="match status" value="1"/>
</dbReference>
<keyword evidence="3 7" id="KW-0808">Transferase</keyword>
<dbReference type="PRINTS" id="PR00344">
    <property type="entry name" value="BCTRLSENSOR"/>
</dbReference>
<evidence type="ECO:0000256" key="1">
    <source>
        <dbReference type="ARBA" id="ARBA00000085"/>
    </source>
</evidence>
<accession>A0A9Q6LHU5</accession>
<evidence type="ECO:0000256" key="5">
    <source>
        <dbReference type="ARBA" id="ARBA00022777"/>
    </source>
</evidence>
<dbReference type="GeneID" id="66739317"/>
<evidence type="ECO:0000313" key="7">
    <source>
        <dbReference type="EMBL" id="QGO04259.1"/>
    </source>
</evidence>
<dbReference type="InterPro" id="IPR003594">
    <property type="entry name" value="HATPase_dom"/>
</dbReference>
<dbReference type="GO" id="GO:0005524">
    <property type="term" value="F:ATP binding"/>
    <property type="evidence" value="ECO:0007669"/>
    <property type="project" value="UniProtKB-KW"/>
</dbReference>
<dbReference type="PANTHER" id="PTHR44936:SF10">
    <property type="entry name" value="SENSOR PROTEIN RSTB"/>
    <property type="match status" value="1"/>
</dbReference>
<dbReference type="Gene3D" id="1.10.287.130">
    <property type="match status" value="1"/>
</dbReference>
<dbReference type="AlphaFoldDB" id="A0A9Q6LHU5"/>
<dbReference type="InterPro" id="IPR050980">
    <property type="entry name" value="2C_sensor_his_kinase"/>
</dbReference>
<dbReference type="PANTHER" id="PTHR44936">
    <property type="entry name" value="SENSOR PROTEIN CREC"/>
    <property type="match status" value="1"/>
</dbReference>
<name>A0A9Q6LHU5_PISSA</name>
<gene>
    <name evidence="7" type="primary">torS</name>
    <name evidence="7" type="ORF">Psal009_00117</name>
</gene>
<reference evidence="7 8" key="1">
    <citation type="submission" date="2019-04" db="EMBL/GenBank/DDBJ databases">
        <title>Complete genome sequencing of Piscirickettsia salmonis strain Psal-009.</title>
        <authorList>
            <person name="Schober I."/>
            <person name="Bunk B."/>
            <person name="Sproer C."/>
            <person name="Carril G.P."/>
            <person name="Riedel T."/>
            <person name="Flores-Herrera P.A."/>
            <person name="Nourdin-Galindo G."/>
            <person name="Marshall S.H."/>
            <person name="Overmann J."/>
        </authorList>
    </citation>
    <scope>NUCLEOTIDE SEQUENCE [LARGE SCALE GENOMIC DNA]</scope>
    <source>
        <strain evidence="7 8">Psal-009</strain>
    </source>
</reference>
<dbReference type="SMART" id="SM00387">
    <property type="entry name" value="HATPase_c"/>
    <property type="match status" value="1"/>
</dbReference>
<dbReference type="InterPro" id="IPR005467">
    <property type="entry name" value="His_kinase_dom"/>
</dbReference>
<evidence type="ECO:0000256" key="6">
    <source>
        <dbReference type="ARBA" id="ARBA00022840"/>
    </source>
</evidence>
<dbReference type="GO" id="GO:0005886">
    <property type="term" value="C:plasma membrane"/>
    <property type="evidence" value="ECO:0007669"/>
    <property type="project" value="TreeGrafter"/>
</dbReference>